<feature type="domain" description="Post-SET" evidence="10">
    <location>
        <begin position="534"/>
        <end position="550"/>
    </location>
</feature>
<dbReference type="PROSITE" id="PS50280">
    <property type="entry name" value="SET"/>
    <property type="match status" value="1"/>
</dbReference>
<dbReference type="SMART" id="SM00508">
    <property type="entry name" value="PostSET"/>
    <property type="match status" value="1"/>
</dbReference>
<feature type="compositionally biased region" description="Low complexity" evidence="8">
    <location>
        <begin position="710"/>
        <end position="734"/>
    </location>
</feature>
<dbReference type="InterPro" id="IPR044437">
    <property type="entry name" value="SETD2/Set2_SET"/>
</dbReference>
<comment type="caution">
    <text evidence="12">The sequence shown here is derived from an EMBL/GenBank/DDBJ whole genome shotgun (WGS) entry which is preliminary data.</text>
</comment>
<comment type="subcellular location">
    <subcellularLocation>
        <location evidence="2">Chromosome</location>
    </subcellularLocation>
    <subcellularLocation>
        <location evidence="1">Nucleus</location>
    </subcellularLocation>
</comment>
<dbReference type="OrthoDB" id="422362at2759"/>
<dbReference type="GO" id="GO:0005634">
    <property type="term" value="C:nucleus"/>
    <property type="evidence" value="ECO:0007669"/>
    <property type="project" value="UniProtKB-SubCell"/>
</dbReference>
<protein>
    <recommendedName>
        <fullName evidence="14">Histone-lysine N-methyltransferase</fullName>
    </recommendedName>
</protein>
<feature type="compositionally biased region" description="Polar residues" evidence="8">
    <location>
        <begin position="35"/>
        <end position="50"/>
    </location>
</feature>
<dbReference type="AlphaFoldDB" id="A0A3S1BIH1"/>
<dbReference type="PROSITE" id="PS50868">
    <property type="entry name" value="POST_SET"/>
    <property type="match status" value="1"/>
</dbReference>
<feature type="domain" description="AWS" evidence="11">
    <location>
        <begin position="355"/>
        <end position="408"/>
    </location>
</feature>
<evidence type="ECO:0000313" key="13">
    <source>
        <dbReference type="Proteomes" id="UP000271974"/>
    </source>
</evidence>
<dbReference type="GO" id="GO:0032259">
    <property type="term" value="P:methylation"/>
    <property type="evidence" value="ECO:0007669"/>
    <property type="project" value="UniProtKB-KW"/>
</dbReference>
<dbReference type="InterPro" id="IPR001214">
    <property type="entry name" value="SET_dom"/>
</dbReference>
<keyword evidence="13" id="KW-1185">Reference proteome</keyword>
<dbReference type="PANTHER" id="PTHR46711:SF1">
    <property type="entry name" value="HISTONE-LYSINE N-METHYLTRANSFERASE SETD2"/>
    <property type="match status" value="1"/>
</dbReference>
<keyword evidence="3" id="KW-0158">Chromosome</keyword>
<feature type="non-terminal residue" evidence="12">
    <location>
        <position position="734"/>
    </location>
</feature>
<dbReference type="PANTHER" id="PTHR46711">
    <property type="entry name" value="HISTONE-LYSINE N-METHYLTRANSFERASE SETD2"/>
    <property type="match status" value="1"/>
</dbReference>
<dbReference type="EMBL" id="RQTK01000201">
    <property type="protein sequence ID" value="RUS84583.1"/>
    <property type="molecule type" value="Genomic_DNA"/>
</dbReference>
<keyword evidence="4" id="KW-0489">Methyltransferase</keyword>
<dbReference type="Proteomes" id="UP000271974">
    <property type="component" value="Unassembled WGS sequence"/>
</dbReference>
<evidence type="ECO:0000256" key="6">
    <source>
        <dbReference type="ARBA" id="ARBA00022691"/>
    </source>
</evidence>
<dbReference type="GO" id="GO:0010468">
    <property type="term" value="P:regulation of gene expression"/>
    <property type="evidence" value="ECO:0007669"/>
    <property type="project" value="TreeGrafter"/>
</dbReference>
<dbReference type="Gene3D" id="2.170.270.10">
    <property type="entry name" value="SET domain"/>
    <property type="match status" value="1"/>
</dbReference>
<dbReference type="SMART" id="SM00570">
    <property type="entry name" value="AWS"/>
    <property type="match status" value="1"/>
</dbReference>
<feature type="compositionally biased region" description="Polar residues" evidence="8">
    <location>
        <begin position="1"/>
        <end position="10"/>
    </location>
</feature>
<feature type="compositionally biased region" description="Low complexity" evidence="8">
    <location>
        <begin position="112"/>
        <end position="142"/>
    </location>
</feature>
<gene>
    <name evidence="12" type="ORF">EGW08_007678</name>
</gene>
<accession>A0A3S1BIH1</accession>
<keyword evidence="6" id="KW-0949">S-adenosyl-L-methionine</keyword>
<feature type="compositionally biased region" description="Polar residues" evidence="8">
    <location>
        <begin position="84"/>
        <end position="94"/>
    </location>
</feature>
<evidence type="ECO:0000256" key="2">
    <source>
        <dbReference type="ARBA" id="ARBA00004286"/>
    </source>
</evidence>
<evidence type="ECO:0000256" key="5">
    <source>
        <dbReference type="ARBA" id="ARBA00022679"/>
    </source>
</evidence>
<feature type="compositionally biased region" description="Low complexity" evidence="8">
    <location>
        <begin position="268"/>
        <end position="278"/>
    </location>
</feature>
<dbReference type="InterPro" id="IPR046341">
    <property type="entry name" value="SET_dom_sf"/>
</dbReference>
<dbReference type="SUPFAM" id="SSF82199">
    <property type="entry name" value="SET domain"/>
    <property type="match status" value="1"/>
</dbReference>
<evidence type="ECO:0000313" key="12">
    <source>
        <dbReference type="EMBL" id="RUS84583.1"/>
    </source>
</evidence>
<evidence type="ECO:0000256" key="3">
    <source>
        <dbReference type="ARBA" id="ARBA00022454"/>
    </source>
</evidence>
<evidence type="ECO:0000259" key="10">
    <source>
        <dbReference type="PROSITE" id="PS50868"/>
    </source>
</evidence>
<dbReference type="Pfam" id="PF17907">
    <property type="entry name" value="AWS"/>
    <property type="match status" value="1"/>
</dbReference>
<evidence type="ECO:0008006" key="14">
    <source>
        <dbReference type="Google" id="ProtNLM"/>
    </source>
</evidence>
<evidence type="ECO:0000256" key="4">
    <source>
        <dbReference type="ARBA" id="ARBA00022603"/>
    </source>
</evidence>
<evidence type="ECO:0000256" key="8">
    <source>
        <dbReference type="SAM" id="MobiDB-lite"/>
    </source>
</evidence>
<feature type="region of interest" description="Disordered" evidence="8">
    <location>
        <begin position="699"/>
        <end position="734"/>
    </location>
</feature>
<dbReference type="SMART" id="SM00317">
    <property type="entry name" value="SET"/>
    <property type="match status" value="1"/>
</dbReference>
<reference evidence="12 13" key="1">
    <citation type="submission" date="2019-01" db="EMBL/GenBank/DDBJ databases">
        <title>A draft genome assembly of the solar-powered sea slug Elysia chlorotica.</title>
        <authorList>
            <person name="Cai H."/>
            <person name="Li Q."/>
            <person name="Fang X."/>
            <person name="Li J."/>
            <person name="Curtis N.E."/>
            <person name="Altenburger A."/>
            <person name="Shibata T."/>
            <person name="Feng M."/>
            <person name="Maeda T."/>
            <person name="Schwartz J.A."/>
            <person name="Shigenobu S."/>
            <person name="Lundholm N."/>
            <person name="Nishiyama T."/>
            <person name="Yang H."/>
            <person name="Hasebe M."/>
            <person name="Li S."/>
            <person name="Pierce S.K."/>
            <person name="Wang J."/>
        </authorList>
    </citation>
    <scope>NUCLEOTIDE SEQUENCE [LARGE SCALE GENOMIC DNA]</scope>
    <source>
        <strain evidence="12">EC2010</strain>
        <tissue evidence="12">Whole organism of an adult</tissue>
    </source>
</reference>
<name>A0A3S1BIH1_ELYCH</name>
<evidence type="ECO:0000259" key="11">
    <source>
        <dbReference type="PROSITE" id="PS51215"/>
    </source>
</evidence>
<keyword evidence="7" id="KW-0539">Nucleus</keyword>
<dbReference type="InterPro" id="IPR006560">
    <property type="entry name" value="AWS_dom"/>
</dbReference>
<dbReference type="STRING" id="188477.A0A3S1BIH1"/>
<feature type="compositionally biased region" description="Basic and acidic residues" evidence="8">
    <location>
        <begin position="176"/>
        <end position="185"/>
    </location>
</feature>
<keyword evidence="5" id="KW-0808">Transferase</keyword>
<feature type="compositionally biased region" description="Basic and acidic residues" evidence="8">
    <location>
        <begin position="300"/>
        <end position="321"/>
    </location>
</feature>
<feature type="compositionally biased region" description="Basic and acidic residues" evidence="8">
    <location>
        <begin position="256"/>
        <end position="267"/>
    </location>
</feature>
<dbReference type="CDD" id="cd19172">
    <property type="entry name" value="SET_SETD2"/>
    <property type="match status" value="1"/>
</dbReference>
<feature type="region of interest" description="Disordered" evidence="8">
    <location>
        <begin position="1"/>
        <end position="323"/>
    </location>
</feature>
<dbReference type="GO" id="GO:0046975">
    <property type="term" value="F:histone H3K36 methyltransferase activity"/>
    <property type="evidence" value="ECO:0007669"/>
    <property type="project" value="InterPro"/>
</dbReference>
<dbReference type="GO" id="GO:0005694">
    <property type="term" value="C:chromosome"/>
    <property type="evidence" value="ECO:0007669"/>
    <property type="project" value="UniProtKB-SubCell"/>
</dbReference>
<dbReference type="InterPro" id="IPR042294">
    <property type="entry name" value="SETD2_animal"/>
</dbReference>
<organism evidence="12 13">
    <name type="scientific">Elysia chlorotica</name>
    <name type="common">Eastern emerald elysia</name>
    <name type="synonym">Sea slug</name>
    <dbReference type="NCBI Taxonomy" id="188477"/>
    <lineage>
        <taxon>Eukaryota</taxon>
        <taxon>Metazoa</taxon>
        <taxon>Spiralia</taxon>
        <taxon>Lophotrochozoa</taxon>
        <taxon>Mollusca</taxon>
        <taxon>Gastropoda</taxon>
        <taxon>Heterobranchia</taxon>
        <taxon>Euthyneura</taxon>
        <taxon>Panpulmonata</taxon>
        <taxon>Sacoglossa</taxon>
        <taxon>Placobranchoidea</taxon>
        <taxon>Plakobranchidae</taxon>
        <taxon>Elysia</taxon>
    </lineage>
</organism>
<evidence type="ECO:0000256" key="7">
    <source>
        <dbReference type="ARBA" id="ARBA00023242"/>
    </source>
</evidence>
<feature type="compositionally biased region" description="Low complexity" evidence="8">
    <location>
        <begin position="236"/>
        <end position="251"/>
    </location>
</feature>
<proteinExistence type="predicted"/>
<dbReference type="InterPro" id="IPR003616">
    <property type="entry name" value="Post-SET_dom"/>
</dbReference>
<dbReference type="Pfam" id="PF00856">
    <property type="entry name" value="SET"/>
    <property type="match status" value="1"/>
</dbReference>
<evidence type="ECO:0000259" key="9">
    <source>
        <dbReference type="PROSITE" id="PS50280"/>
    </source>
</evidence>
<evidence type="ECO:0000256" key="1">
    <source>
        <dbReference type="ARBA" id="ARBA00004123"/>
    </source>
</evidence>
<dbReference type="PROSITE" id="PS51215">
    <property type="entry name" value="AWS"/>
    <property type="match status" value="1"/>
</dbReference>
<sequence>MPDHNNTQFPTAFPMDPANSYFPDGAPFPPESHHTSMVQDTQINQRSNLVSVKASPIMHQSPQLRASGKTFGSPHFPKTPTDVAKSSPTLSSSPVLKPLAKATASANGGALRGSPLSRSSVSSSAHRNSPTTTSTAATSSSSERSHKRTVLDEPGFGFDITTTKEAWEVDNGVKPPSERKKEQTKAAEVNEPTVSSSSVEETGQDLASVSGVEPGSSKPLKVKSRWRRTSEAEAMGSDPSSSSPRSAQQGSVLDGQTREGRRTRSRDATSAAASQESSQDSEDADTKISASPQPPSSKKPKLEDVEAGKVDETGDDSKDFDCQDLPSIVKRDDFPKFEIITENIHLTERKKSKSMKRMQCDCTTSREDRSMGIEACGSDCLNRMLMIECGSRCPCGEHCTNRRFQRKQYSNTLPFKAGDKGWGLRAMEDMEESGTFIMEYVGELLDYEEFVRRTRQYSKEGTRHHYFMALNADEVIDATLKGSISRFINHSCDPNCETQKWTVNGELRVGFFTRKEVKKGEELTFDYQFEHYGEAQKCYCGAENCRGYIGLVKPSSQTKQNNKKEKKKKKDIFKDELLEEDIEKLSMLDGMRNKNHVLELCRLMVRAEKVQHRIAILKIMQDTTESACLRLFLDYHGLPLFWSWMADIGSADYSDDTQELKLLMLSVLKCLPITNKTVLKESKILDVVQRWAVAAVAAARKPPPPPPPTSTTTAQPAAPVVANNASSVSTEIAQ</sequence>
<feature type="domain" description="SET" evidence="9">
    <location>
        <begin position="405"/>
        <end position="528"/>
    </location>
</feature>